<proteinExistence type="predicted"/>
<gene>
    <name evidence="2" type="ORF">DIURU_005294</name>
</gene>
<name>A0A642UGF4_DIURU</name>
<organism evidence="2 3">
    <name type="scientific">Diutina rugosa</name>
    <name type="common">Yeast</name>
    <name type="synonym">Candida rugosa</name>
    <dbReference type="NCBI Taxonomy" id="5481"/>
    <lineage>
        <taxon>Eukaryota</taxon>
        <taxon>Fungi</taxon>
        <taxon>Dikarya</taxon>
        <taxon>Ascomycota</taxon>
        <taxon>Saccharomycotina</taxon>
        <taxon>Pichiomycetes</taxon>
        <taxon>Debaryomycetaceae</taxon>
        <taxon>Diutina</taxon>
    </lineage>
</organism>
<feature type="region of interest" description="Disordered" evidence="1">
    <location>
        <begin position="257"/>
        <end position="276"/>
    </location>
</feature>
<feature type="region of interest" description="Disordered" evidence="1">
    <location>
        <begin position="179"/>
        <end position="218"/>
    </location>
</feature>
<dbReference type="EMBL" id="SWFT01000158">
    <property type="protein sequence ID" value="KAA8897317.1"/>
    <property type="molecule type" value="Genomic_DNA"/>
</dbReference>
<dbReference type="GeneID" id="54783945"/>
<evidence type="ECO:0000313" key="3">
    <source>
        <dbReference type="Proteomes" id="UP000449547"/>
    </source>
</evidence>
<dbReference type="RefSeq" id="XP_034009918.1">
    <property type="nucleotide sequence ID" value="XM_034158260.1"/>
</dbReference>
<evidence type="ECO:0000313" key="2">
    <source>
        <dbReference type="EMBL" id="KAA8897317.1"/>
    </source>
</evidence>
<accession>A0A642UGF4</accession>
<sequence>MDPIITVASSDYEDISLSFIDLSPEFDTLPTFSKFLLKSPQQLSLNLRRLQGTICPDYENMIWAPFTIDGRSVQLSVYESWYLYYNQASVNHYLAKFLNDHEEVRQAIAALDKNAKDDPPKITAPPLGWHVPMNQVISSWLYSLRPLSHPLPISVSPESPVESPHHDTSELILDRWEVPPVKSQPGDKPITTLRGVSKSPLTTSTPLAAVNKPPPSPNPDLCRTLSRYSHLSGMAHYLEYPRTPVGMHPPGSYSSIDTGLSRPMTNTSTRSRSSFRAHTKAWTSAVASRILAKFHRREKIVAPSPEIPFDTKSWHSFYQ</sequence>
<keyword evidence="3" id="KW-1185">Reference proteome</keyword>
<evidence type="ECO:0000256" key="1">
    <source>
        <dbReference type="SAM" id="MobiDB-lite"/>
    </source>
</evidence>
<dbReference type="AlphaFoldDB" id="A0A642UGF4"/>
<protein>
    <submittedName>
        <fullName evidence="2">Uncharacterized protein</fullName>
    </submittedName>
</protein>
<reference evidence="2 3" key="1">
    <citation type="submission" date="2019-07" db="EMBL/GenBank/DDBJ databases">
        <title>Genome assembly of two rare yeast pathogens: Diutina rugosa and Trichomonascus ciferrii.</title>
        <authorList>
            <person name="Mixao V."/>
            <person name="Saus E."/>
            <person name="Hansen A."/>
            <person name="Lass-Flor C."/>
            <person name="Gabaldon T."/>
        </authorList>
    </citation>
    <scope>NUCLEOTIDE SEQUENCE [LARGE SCALE GENOMIC DNA]</scope>
    <source>
        <strain evidence="2 3">CBS 613</strain>
    </source>
</reference>
<feature type="compositionally biased region" description="Low complexity" evidence="1">
    <location>
        <begin position="261"/>
        <end position="272"/>
    </location>
</feature>
<comment type="caution">
    <text evidence="2">The sequence shown here is derived from an EMBL/GenBank/DDBJ whole genome shotgun (WGS) entry which is preliminary data.</text>
</comment>
<dbReference type="VEuPathDB" id="FungiDB:DIURU_005294"/>
<dbReference type="Proteomes" id="UP000449547">
    <property type="component" value="Unassembled WGS sequence"/>
</dbReference>